<name>A0ABS8KX85_9HYPH</name>
<reference evidence="2 3" key="1">
    <citation type="submission" date="2021-11" db="EMBL/GenBank/DDBJ databases">
        <authorList>
            <person name="Lee D.-H."/>
            <person name="Kim S.-B."/>
        </authorList>
    </citation>
    <scope>NUCLEOTIDE SEQUENCE [LARGE SCALE GENOMIC DNA]</scope>
    <source>
        <strain evidence="2 3">KCTC 52223</strain>
    </source>
</reference>
<proteinExistence type="predicted"/>
<evidence type="ECO:0000313" key="2">
    <source>
        <dbReference type="EMBL" id="MCC8430171.1"/>
    </source>
</evidence>
<protein>
    <recommendedName>
        <fullName evidence="4">Ribbon-helix-helix protein CopG domain-containing protein</fullName>
    </recommendedName>
</protein>
<organism evidence="2 3">
    <name type="scientific">Reyranella aquatilis</name>
    <dbReference type="NCBI Taxonomy" id="2035356"/>
    <lineage>
        <taxon>Bacteria</taxon>
        <taxon>Pseudomonadati</taxon>
        <taxon>Pseudomonadota</taxon>
        <taxon>Alphaproteobacteria</taxon>
        <taxon>Hyphomicrobiales</taxon>
        <taxon>Reyranellaceae</taxon>
        <taxon>Reyranella</taxon>
    </lineage>
</organism>
<evidence type="ECO:0008006" key="4">
    <source>
        <dbReference type="Google" id="ProtNLM"/>
    </source>
</evidence>
<gene>
    <name evidence="2" type="ORF">LJ725_14445</name>
</gene>
<dbReference type="Proteomes" id="UP001198862">
    <property type="component" value="Unassembled WGS sequence"/>
</dbReference>
<feature type="region of interest" description="Disordered" evidence="1">
    <location>
        <begin position="1"/>
        <end position="31"/>
    </location>
</feature>
<keyword evidence="3" id="KW-1185">Reference proteome</keyword>
<feature type="compositionally biased region" description="Low complexity" evidence="1">
    <location>
        <begin position="184"/>
        <end position="199"/>
    </location>
</feature>
<dbReference type="RefSeq" id="WP_230551327.1">
    <property type="nucleotide sequence ID" value="NZ_JAJISD010000005.1"/>
</dbReference>
<comment type="caution">
    <text evidence="2">The sequence shown here is derived from an EMBL/GenBank/DDBJ whole genome shotgun (WGS) entry which is preliminary data.</text>
</comment>
<dbReference type="EMBL" id="JAJISD010000005">
    <property type="protein sequence ID" value="MCC8430171.1"/>
    <property type="molecule type" value="Genomic_DNA"/>
</dbReference>
<sequence length="217" mass="23460">MGIDTELNGANGANSEHADPDARSAQQSSAVTRKVTVKLTDQLFKRLEAATDRPGVGKSMVMEAALERFLDPAPPIEGLIHEALARITSQLERLDDDVRTIAETVALHARYHLTVTPAMPQAQQHEACAVGQERFMALAEQVDKRVRSGRFLMRETIEQVSAPRPDGPPIENALPVSAHSDQEAPPATAPDATADLTAAVEEDGSNPNFRHLPNAFC</sequence>
<evidence type="ECO:0000313" key="3">
    <source>
        <dbReference type="Proteomes" id="UP001198862"/>
    </source>
</evidence>
<feature type="region of interest" description="Disordered" evidence="1">
    <location>
        <begin position="158"/>
        <end position="217"/>
    </location>
</feature>
<evidence type="ECO:0000256" key="1">
    <source>
        <dbReference type="SAM" id="MobiDB-lite"/>
    </source>
</evidence>
<accession>A0ABS8KX85</accession>